<keyword evidence="7" id="KW-0812">Transmembrane</keyword>
<evidence type="ECO:0000256" key="1">
    <source>
        <dbReference type="ARBA" id="ARBA00004533"/>
    </source>
</evidence>
<evidence type="ECO:0000313" key="8">
    <source>
        <dbReference type="EMBL" id="HGC42226.1"/>
    </source>
</evidence>
<dbReference type="Pfam" id="PF03279">
    <property type="entry name" value="Lip_A_acyltrans"/>
    <property type="match status" value="1"/>
</dbReference>
<evidence type="ECO:0000256" key="7">
    <source>
        <dbReference type="SAM" id="Phobius"/>
    </source>
</evidence>
<protein>
    <submittedName>
        <fullName evidence="8">Lipid A biosynthesis acyltransferase</fullName>
    </submittedName>
</protein>
<accession>A0A8J4HAC6</accession>
<dbReference type="InterPro" id="IPR004960">
    <property type="entry name" value="LipA_acyltrans"/>
</dbReference>
<keyword evidence="3" id="KW-0997">Cell inner membrane</keyword>
<comment type="subcellular location">
    <subcellularLocation>
        <location evidence="1">Cell inner membrane</location>
    </subcellularLocation>
</comment>
<reference evidence="8" key="1">
    <citation type="journal article" date="2020" name="mSystems">
        <title>Genome- and Community-Level Interaction Insights into Carbon Utilization and Element Cycling Functions of Hydrothermarchaeota in Hydrothermal Sediment.</title>
        <authorList>
            <person name="Zhou Z."/>
            <person name="Liu Y."/>
            <person name="Xu W."/>
            <person name="Pan J."/>
            <person name="Luo Z.H."/>
            <person name="Li M."/>
        </authorList>
    </citation>
    <scope>NUCLEOTIDE SEQUENCE</scope>
    <source>
        <strain evidence="8">SpSt-997</strain>
    </source>
</reference>
<evidence type="ECO:0000256" key="6">
    <source>
        <dbReference type="ARBA" id="ARBA00023315"/>
    </source>
</evidence>
<gene>
    <name evidence="8" type="ORF">ENY07_03250</name>
</gene>
<dbReference type="EMBL" id="DTQM01000063">
    <property type="protein sequence ID" value="HGC42226.1"/>
    <property type="molecule type" value="Genomic_DNA"/>
</dbReference>
<dbReference type="CDD" id="cd07984">
    <property type="entry name" value="LPLAT_LABLAT-like"/>
    <property type="match status" value="1"/>
</dbReference>
<keyword evidence="5 7" id="KW-0472">Membrane</keyword>
<dbReference type="PANTHER" id="PTHR30606:SF9">
    <property type="entry name" value="LIPID A BIOSYNTHESIS LAUROYLTRANSFERASE"/>
    <property type="match status" value="1"/>
</dbReference>
<evidence type="ECO:0000256" key="4">
    <source>
        <dbReference type="ARBA" id="ARBA00022679"/>
    </source>
</evidence>
<comment type="caution">
    <text evidence="8">The sequence shown here is derived from an EMBL/GenBank/DDBJ whole genome shotgun (WGS) entry which is preliminary data.</text>
</comment>
<dbReference type="GO" id="GO:0016746">
    <property type="term" value="F:acyltransferase activity"/>
    <property type="evidence" value="ECO:0007669"/>
    <property type="project" value="UniProtKB-KW"/>
</dbReference>
<keyword evidence="7" id="KW-1133">Transmembrane helix</keyword>
<keyword evidence="4" id="KW-0808">Transferase</keyword>
<proteinExistence type="predicted"/>
<evidence type="ECO:0000256" key="2">
    <source>
        <dbReference type="ARBA" id="ARBA00022475"/>
    </source>
</evidence>
<dbReference type="GO" id="GO:0009247">
    <property type="term" value="P:glycolipid biosynthetic process"/>
    <property type="evidence" value="ECO:0007669"/>
    <property type="project" value="UniProtKB-ARBA"/>
</dbReference>
<dbReference type="GO" id="GO:0005886">
    <property type="term" value="C:plasma membrane"/>
    <property type="evidence" value="ECO:0007669"/>
    <property type="project" value="UniProtKB-SubCell"/>
</dbReference>
<keyword evidence="6 8" id="KW-0012">Acyltransferase</keyword>
<evidence type="ECO:0000256" key="5">
    <source>
        <dbReference type="ARBA" id="ARBA00023136"/>
    </source>
</evidence>
<dbReference type="PANTHER" id="PTHR30606">
    <property type="entry name" value="LIPID A BIOSYNTHESIS LAUROYL ACYLTRANSFERASE"/>
    <property type="match status" value="1"/>
</dbReference>
<feature type="transmembrane region" description="Helical" evidence="7">
    <location>
        <begin position="221"/>
        <end position="240"/>
    </location>
</feature>
<dbReference type="PIRSF" id="PIRSF028561">
    <property type="entry name" value="Ac_Trasf"/>
    <property type="match status" value="1"/>
</dbReference>
<dbReference type="AlphaFoldDB" id="A0A8J4HAC6"/>
<organism evidence="8">
    <name type="scientific">Acidicaldus sp</name>
    <dbReference type="NCBI Taxonomy" id="1872105"/>
    <lineage>
        <taxon>Bacteria</taxon>
        <taxon>Pseudomonadati</taxon>
        <taxon>Pseudomonadota</taxon>
        <taxon>Alphaproteobacteria</taxon>
        <taxon>Acetobacterales</taxon>
        <taxon>Acetobacteraceae</taxon>
        <taxon>Acidicaldus</taxon>
    </lineage>
</organism>
<name>A0A8J4HAC6_9PROT</name>
<evidence type="ECO:0000256" key="3">
    <source>
        <dbReference type="ARBA" id="ARBA00022519"/>
    </source>
</evidence>
<keyword evidence="2" id="KW-1003">Cell membrane</keyword>
<dbReference type="InterPro" id="IPR014548">
    <property type="entry name" value="Ac_Trasf"/>
</dbReference>
<sequence length="303" mass="34083">MAAAGGRMNWARQRERGPARLLGGMIWLTRHLGWHVGQMLLYPITLWFYASSAAARAASREYLTRVLNHPARERDVLRHFFTFACVILDRVFFLSGRIKGFELHVRGLEAITEVVNAGRGCILLGAHLGSFDVLRAFGRKAPVRVRPVMFRRNSGHLTRLLETLDPELAHDVIEIGAPEGMLRVHECLARGEIVGFLADRAPAGERMVSTQFLGAEAEFPAGPLVLAAVAGAPVVLFYGVRAAPRRYIIHFERFAERIVLPRGRREAELGVWIDAYSKSLAAACRAHPFNWFNFYPFWKARAR</sequence>